<dbReference type="AlphaFoldDB" id="A0A1Y0I9M7"/>
<keyword evidence="2" id="KW-0378">Hydrolase</keyword>
<keyword evidence="3" id="KW-1185">Reference proteome</keyword>
<dbReference type="PANTHER" id="PTHR11373">
    <property type="entry name" value="DEOXYNUCLEOSIDE TRIPHOSPHATE TRIPHOSPHOHYDROLASE"/>
    <property type="match status" value="1"/>
</dbReference>
<dbReference type="KEGG" id="ome:OLMES_2895"/>
<proteinExistence type="predicted"/>
<dbReference type="GO" id="GO:0006203">
    <property type="term" value="P:dGTP catabolic process"/>
    <property type="evidence" value="ECO:0007669"/>
    <property type="project" value="TreeGrafter"/>
</dbReference>
<dbReference type="InterPro" id="IPR003607">
    <property type="entry name" value="HD/PDEase_dom"/>
</dbReference>
<gene>
    <name evidence="2" type="ORF">OLMES_2895</name>
</gene>
<dbReference type="SMART" id="SM00471">
    <property type="entry name" value="HDc"/>
    <property type="match status" value="1"/>
</dbReference>
<dbReference type="Gene3D" id="1.10.3210.10">
    <property type="entry name" value="Hypothetical protein af1432"/>
    <property type="match status" value="1"/>
</dbReference>
<sequence length="487" mass="56473">MESVFLDLMGGHDKLIMDPVHGGIALFEHEMRVIDHALFQRLRNICQNDILSLVFPGATHSRFLHSIGVMHVGTRMFSAMIDAYLRDRKNRQQRELTRLHIQSIDYFSKIIRLACLLHDSGHSSFSHQFTQATQIKQLMAKSGRFNELWKDVDFKQVYNNAPDKLEHEHYSIRCAFEIFNDIQLIQYGIDPLDVLGLMETTEVQPTARFIEYARAFWGFIADPNTFADVDKEKNSDIKIAYMVQNFLSGIVSGEVDADRADYMLRDGFHSSVSIGSYNLDHLLSNLRFGWDLEAPWLGLAITRKGLGALEDFVYSRHQMYRQVYAHKTALGFDFILREAINEVLSDPSIFDHIDCCLSDMQNFCDLTDHFFWEAFRTHARSVQKSYSSCITQRIKLKHLKTEENIELNEVDAIRHDLAKQLKIDDDHIVTCTMKARFSNIRENFDKIKVLTKNPITGERDLQQISEVSSFFQKFSDGTIVHFYQKPF</sequence>
<dbReference type="InterPro" id="IPR050135">
    <property type="entry name" value="dGTPase-like"/>
</dbReference>
<feature type="domain" description="HD/PDEase" evidence="1">
    <location>
        <begin position="58"/>
        <end position="272"/>
    </location>
</feature>
<evidence type="ECO:0000313" key="3">
    <source>
        <dbReference type="Proteomes" id="UP000196027"/>
    </source>
</evidence>
<dbReference type="RefSeq" id="WP_157678313.1">
    <property type="nucleotide sequence ID" value="NZ_CP021425.1"/>
</dbReference>
<dbReference type="GO" id="GO:0008832">
    <property type="term" value="F:dGTPase activity"/>
    <property type="evidence" value="ECO:0007669"/>
    <property type="project" value="TreeGrafter"/>
</dbReference>
<organism evidence="2 3">
    <name type="scientific">Oleiphilus messinensis</name>
    <dbReference type="NCBI Taxonomy" id="141451"/>
    <lineage>
        <taxon>Bacteria</taxon>
        <taxon>Pseudomonadati</taxon>
        <taxon>Pseudomonadota</taxon>
        <taxon>Gammaproteobacteria</taxon>
        <taxon>Oceanospirillales</taxon>
        <taxon>Oleiphilaceae</taxon>
        <taxon>Oleiphilus</taxon>
    </lineage>
</organism>
<dbReference type="EMBL" id="CP021425">
    <property type="protein sequence ID" value="ARU56940.1"/>
    <property type="molecule type" value="Genomic_DNA"/>
</dbReference>
<protein>
    <submittedName>
        <fullName evidence="2">Metal dependent phosphohydrolase</fullName>
    </submittedName>
</protein>
<dbReference type="Proteomes" id="UP000196027">
    <property type="component" value="Chromosome"/>
</dbReference>
<dbReference type="SUPFAM" id="SSF109604">
    <property type="entry name" value="HD-domain/PDEase-like"/>
    <property type="match status" value="1"/>
</dbReference>
<reference evidence="2 3" key="1">
    <citation type="submission" date="2017-05" db="EMBL/GenBank/DDBJ databases">
        <title>Genomic insights into alkan degradation activity of Oleiphilus messinensis.</title>
        <authorList>
            <person name="Kozyavkin S.A."/>
            <person name="Slesarev A.I."/>
            <person name="Golyshin P.N."/>
            <person name="Korzhenkov A."/>
            <person name="Golyshina O.N."/>
            <person name="Toshchakov S.V."/>
        </authorList>
    </citation>
    <scope>NUCLEOTIDE SEQUENCE [LARGE SCALE GENOMIC DNA]</scope>
    <source>
        <strain evidence="2 3">ME102</strain>
    </source>
</reference>
<evidence type="ECO:0000313" key="2">
    <source>
        <dbReference type="EMBL" id="ARU56940.1"/>
    </source>
</evidence>
<accession>A0A1Y0I9M7</accession>
<evidence type="ECO:0000259" key="1">
    <source>
        <dbReference type="SMART" id="SM00471"/>
    </source>
</evidence>
<dbReference type="OrthoDB" id="9803619at2"/>
<dbReference type="PANTHER" id="PTHR11373:SF4">
    <property type="entry name" value="DEOXYNUCLEOSIDE TRIPHOSPHATE TRIPHOSPHOHYDROLASE SAMHD1"/>
    <property type="match status" value="1"/>
</dbReference>
<name>A0A1Y0I9M7_9GAMM</name>